<dbReference type="InterPro" id="IPR014238">
    <property type="entry name" value="Spore_YlmC/YmxH"/>
</dbReference>
<comment type="caution">
    <text evidence="2">The sequence shown here is derived from an EMBL/GenBank/DDBJ whole genome shotgun (WGS) entry which is preliminary data.</text>
</comment>
<reference evidence="2" key="1">
    <citation type="submission" date="2020-10" db="EMBL/GenBank/DDBJ databases">
        <authorList>
            <person name="Gilroy R."/>
        </authorList>
    </citation>
    <scope>NUCLEOTIDE SEQUENCE</scope>
    <source>
        <strain evidence="2">9366</strain>
    </source>
</reference>
<gene>
    <name evidence="2" type="ORF">IAB07_00290</name>
</gene>
<evidence type="ECO:0000313" key="2">
    <source>
        <dbReference type="EMBL" id="HIU62191.1"/>
    </source>
</evidence>
<accession>A0A9D1ML70</accession>
<dbReference type="NCBIfam" id="TIGR02888">
    <property type="entry name" value="spore_YlmC_YmxH"/>
    <property type="match status" value="1"/>
</dbReference>
<evidence type="ECO:0000313" key="3">
    <source>
        <dbReference type="Proteomes" id="UP000824145"/>
    </source>
</evidence>
<feature type="domain" description="PRC-barrel" evidence="1">
    <location>
        <begin position="8"/>
        <end position="77"/>
    </location>
</feature>
<sequence length="91" mass="9942">MIADLTFCELREKEAVNIADGKKLGRILDMAFTSNGTIKGLIVPGEKKFFKNISGDESIFVPWKNIVKIGEDAILVQLGEMGVICPPPCDC</sequence>
<dbReference type="Proteomes" id="UP000824145">
    <property type="component" value="Unassembled WGS sequence"/>
</dbReference>
<dbReference type="PANTHER" id="PTHR40061:SF1">
    <property type="entry name" value="SPORULATION PROTEIN YLMC-RELATED"/>
    <property type="match status" value="1"/>
</dbReference>
<dbReference type="Pfam" id="PF05239">
    <property type="entry name" value="PRC"/>
    <property type="match status" value="1"/>
</dbReference>
<dbReference type="InterPro" id="IPR027275">
    <property type="entry name" value="PRC-brl_dom"/>
</dbReference>
<evidence type="ECO:0000259" key="1">
    <source>
        <dbReference type="Pfam" id="PF05239"/>
    </source>
</evidence>
<protein>
    <submittedName>
        <fullName evidence="2">YlmC/YmxH family sporulation protein</fullName>
    </submittedName>
</protein>
<dbReference type="PANTHER" id="PTHR40061">
    <property type="entry name" value="SPORULATION PROTEIN YLMC-RELATED"/>
    <property type="match status" value="1"/>
</dbReference>
<dbReference type="SUPFAM" id="SSF50346">
    <property type="entry name" value="PRC-barrel domain"/>
    <property type="match status" value="1"/>
</dbReference>
<dbReference type="EMBL" id="DVNJ01000001">
    <property type="protein sequence ID" value="HIU62191.1"/>
    <property type="molecule type" value="Genomic_DNA"/>
</dbReference>
<reference evidence="2" key="2">
    <citation type="journal article" date="2021" name="PeerJ">
        <title>Extensive microbial diversity within the chicken gut microbiome revealed by metagenomics and culture.</title>
        <authorList>
            <person name="Gilroy R."/>
            <person name="Ravi A."/>
            <person name="Getino M."/>
            <person name="Pursley I."/>
            <person name="Horton D.L."/>
            <person name="Alikhan N.F."/>
            <person name="Baker D."/>
            <person name="Gharbi K."/>
            <person name="Hall N."/>
            <person name="Watson M."/>
            <person name="Adriaenssens E.M."/>
            <person name="Foster-Nyarko E."/>
            <person name="Jarju S."/>
            <person name="Secka A."/>
            <person name="Antonio M."/>
            <person name="Oren A."/>
            <person name="Chaudhuri R.R."/>
            <person name="La Ragione R."/>
            <person name="Hildebrand F."/>
            <person name="Pallen M.J."/>
        </authorList>
    </citation>
    <scope>NUCLEOTIDE SEQUENCE</scope>
    <source>
        <strain evidence="2">9366</strain>
    </source>
</reference>
<proteinExistence type="predicted"/>
<dbReference type="InterPro" id="IPR011033">
    <property type="entry name" value="PRC_barrel-like_sf"/>
</dbReference>
<dbReference type="AlphaFoldDB" id="A0A9D1ML70"/>
<dbReference type="Gene3D" id="2.30.30.240">
    <property type="entry name" value="PRC-barrel domain"/>
    <property type="match status" value="1"/>
</dbReference>
<organism evidence="2 3">
    <name type="scientific">Candidatus Caccalectryoclostridium excrementigallinarum</name>
    <dbReference type="NCBI Taxonomy" id="2840710"/>
    <lineage>
        <taxon>Bacteria</taxon>
        <taxon>Bacillati</taxon>
        <taxon>Bacillota</taxon>
        <taxon>Clostridia</taxon>
        <taxon>Christensenellales</taxon>
        <taxon>Christensenellaceae</taxon>
        <taxon>Christensenellaceae incertae sedis</taxon>
        <taxon>Candidatus Caccalectryoclostridium</taxon>
    </lineage>
</organism>
<name>A0A9D1ML70_9FIRM</name>